<proteinExistence type="predicted"/>
<dbReference type="Proteomes" id="UP000033649">
    <property type="component" value="Unassembled WGS sequence"/>
</dbReference>
<evidence type="ECO:0000313" key="2">
    <source>
        <dbReference type="Proteomes" id="UP000033649"/>
    </source>
</evidence>
<reference evidence="1 2" key="1">
    <citation type="submission" date="2015-03" db="EMBL/GenBank/DDBJ databases">
        <authorList>
            <person name="Hassan Y."/>
            <person name="Lepp D."/>
            <person name="Li X.-Z."/>
            <person name="Zhou T."/>
        </authorList>
    </citation>
    <scope>NUCLEOTIDE SEQUENCE [LARGE SCALE GENOMIC DNA]</scope>
    <source>
        <strain evidence="1 2">IPL18</strain>
    </source>
</reference>
<comment type="caution">
    <text evidence="1">The sequence shown here is derived from an EMBL/GenBank/DDBJ whole genome shotgun (WGS) entry which is preliminary data.</text>
</comment>
<name>A0A0F5FL57_9HYPH</name>
<dbReference type="RefSeq" id="WP_046104212.1">
    <property type="nucleotide sequence ID" value="NZ_JZEY01000054.1"/>
</dbReference>
<evidence type="ECO:0000313" key="1">
    <source>
        <dbReference type="EMBL" id="KKB09518.1"/>
    </source>
</evidence>
<protein>
    <submittedName>
        <fullName evidence="1">Uncharacterized protein</fullName>
    </submittedName>
</protein>
<keyword evidence="2" id="KW-1185">Reference proteome</keyword>
<organism evidence="1 2">
    <name type="scientific">Devosia chinhatensis</name>
    <dbReference type="NCBI Taxonomy" id="429727"/>
    <lineage>
        <taxon>Bacteria</taxon>
        <taxon>Pseudomonadati</taxon>
        <taxon>Pseudomonadota</taxon>
        <taxon>Alphaproteobacteria</taxon>
        <taxon>Hyphomicrobiales</taxon>
        <taxon>Devosiaceae</taxon>
        <taxon>Devosia</taxon>
    </lineage>
</organism>
<dbReference type="STRING" id="429727.VE26_06325"/>
<gene>
    <name evidence="1" type="ORF">VE26_06325</name>
</gene>
<sequence>MQKDRELIERIAKALFEEVQACEPHHAASLWEALPDEHDRYVDKRYYRERAERVAYPDV</sequence>
<accession>A0A0F5FL57</accession>
<dbReference type="AlphaFoldDB" id="A0A0F5FL57"/>
<dbReference type="EMBL" id="JZEY01000054">
    <property type="protein sequence ID" value="KKB09518.1"/>
    <property type="molecule type" value="Genomic_DNA"/>
</dbReference>